<dbReference type="EMBL" id="BGPR01163995">
    <property type="protein sequence ID" value="GBM06299.1"/>
    <property type="molecule type" value="Genomic_DNA"/>
</dbReference>
<dbReference type="Proteomes" id="UP000499080">
    <property type="component" value="Unassembled WGS sequence"/>
</dbReference>
<proteinExistence type="predicted"/>
<feature type="non-terminal residue" evidence="1">
    <location>
        <position position="1"/>
    </location>
</feature>
<gene>
    <name evidence="1" type="ORF">AVEN_50182_1</name>
</gene>
<accession>A0A4Y2CQ73</accession>
<evidence type="ECO:0000313" key="1">
    <source>
        <dbReference type="EMBL" id="GBM06299.1"/>
    </source>
</evidence>
<organism evidence="1 2">
    <name type="scientific">Araneus ventricosus</name>
    <name type="common">Orbweaver spider</name>
    <name type="synonym">Epeira ventricosa</name>
    <dbReference type="NCBI Taxonomy" id="182803"/>
    <lineage>
        <taxon>Eukaryota</taxon>
        <taxon>Metazoa</taxon>
        <taxon>Ecdysozoa</taxon>
        <taxon>Arthropoda</taxon>
        <taxon>Chelicerata</taxon>
        <taxon>Arachnida</taxon>
        <taxon>Araneae</taxon>
        <taxon>Araneomorphae</taxon>
        <taxon>Entelegynae</taxon>
        <taxon>Araneoidea</taxon>
        <taxon>Araneidae</taxon>
        <taxon>Araneus</taxon>
    </lineage>
</organism>
<evidence type="ECO:0000313" key="2">
    <source>
        <dbReference type="Proteomes" id="UP000499080"/>
    </source>
</evidence>
<keyword evidence="2" id="KW-1185">Reference proteome</keyword>
<dbReference type="AlphaFoldDB" id="A0A4Y2CQ73"/>
<protein>
    <submittedName>
        <fullName evidence="1">Uncharacterized protein</fullName>
    </submittedName>
</protein>
<sequence length="72" mass="7734">GYDVHNPTSGDCHLNYGDCSSSTSSGGGGYIEKIHDVYNEGSGNFFITYCGESTSGEELVSKCSLVWETRDI</sequence>
<comment type="caution">
    <text evidence="1">The sequence shown here is derived from an EMBL/GenBank/DDBJ whole genome shotgun (WGS) entry which is preliminary data.</text>
</comment>
<reference evidence="1 2" key="1">
    <citation type="journal article" date="2019" name="Sci. Rep.">
        <title>Orb-weaving spider Araneus ventricosus genome elucidates the spidroin gene catalogue.</title>
        <authorList>
            <person name="Kono N."/>
            <person name="Nakamura H."/>
            <person name="Ohtoshi R."/>
            <person name="Moran D.A.P."/>
            <person name="Shinohara A."/>
            <person name="Yoshida Y."/>
            <person name="Fujiwara M."/>
            <person name="Mori M."/>
            <person name="Tomita M."/>
            <person name="Arakawa K."/>
        </authorList>
    </citation>
    <scope>NUCLEOTIDE SEQUENCE [LARGE SCALE GENOMIC DNA]</scope>
</reference>
<name>A0A4Y2CQ73_ARAVE</name>